<reference evidence="3 4" key="1">
    <citation type="journal article" date="2019" name="Nat. Microbiol.">
        <title>Mediterranean grassland soil C-N compound turnover is dependent on rainfall and depth, and is mediated by genomically divergent microorganisms.</title>
        <authorList>
            <person name="Diamond S."/>
            <person name="Andeer P.F."/>
            <person name="Li Z."/>
            <person name="Crits-Christoph A."/>
            <person name="Burstein D."/>
            <person name="Anantharaman K."/>
            <person name="Lane K.R."/>
            <person name="Thomas B.C."/>
            <person name="Pan C."/>
            <person name="Northen T.R."/>
            <person name="Banfield J.F."/>
        </authorList>
    </citation>
    <scope>NUCLEOTIDE SEQUENCE [LARGE SCALE GENOMIC DNA]</scope>
    <source>
        <strain evidence="3">WS_9</strain>
    </source>
</reference>
<evidence type="ECO:0000313" key="3">
    <source>
        <dbReference type="EMBL" id="TMQ66707.1"/>
    </source>
</evidence>
<feature type="region of interest" description="Disordered" evidence="1">
    <location>
        <begin position="1"/>
        <end position="24"/>
    </location>
</feature>
<accession>A0A538TSV7</accession>
<dbReference type="InterPro" id="IPR043738">
    <property type="entry name" value="DUF5683"/>
</dbReference>
<gene>
    <name evidence="3" type="ORF">E6K79_02015</name>
</gene>
<evidence type="ECO:0000259" key="2">
    <source>
        <dbReference type="Pfam" id="PF18935"/>
    </source>
</evidence>
<name>A0A538TSV7_UNCEI</name>
<dbReference type="Proteomes" id="UP000317691">
    <property type="component" value="Unassembled WGS sequence"/>
</dbReference>
<organism evidence="3 4">
    <name type="scientific">Eiseniibacteriota bacterium</name>
    <dbReference type="NCBI Taxonomy" id="2212470"/>
    <lineage>
        <taxon>Bacteria</taxon>
        <taxon>Candidatus Eiseniibacteriota</taxon>
    </lineage>
</organism>
<feature type="compositionally biased region" description="Low complexity" evidence="1">
    <location>
        <begin position="1"/>
        <end position="22"/>
    </location>
</feature>
<dbReference type="Pfam" id="PF18935">
    <property type="entry name" value="DUF5683"/>
    <property type="match status" value="1"/>
</dbReference>
<evidence type="ECO:0000313" key="4">
    <source>
        <dbReference type="Proteomes" id="UP000317691"/>
    </source>
</evidence>
<feature type="domain" description="DUF5683" evidence="2">
    <location>
        <begin position="30"/>
        <end position="79"/>
    </location>
</feature>
<evidence type="ECO:0000256" key="1">
    <source>
        <dbReference type="SAM" id="MobiDB-lite"/>
    </source>
</evidence>
<protein>
    <recommendedName>
        <fullName evidence="2">DUF5683 domain-containing protein</fullName>
    </recommendedName>
</protein>
<comment type="caution">
    <text evidence="3">The sequence shown here is derived from an EMBL/GenBank/DDBJ whole genome shotgun (WGS) entry which is preliminary data.</text>
</comment>
<sequence>MALSAPGASAAAGANAKGGAPPDSARHFPSPLGVMLRSAIVPGWGQIANHKWLKAVVVVGGEGLLLSKALDEYHKEQHAANIGDALGKDSHYNLKVNYVWWGIAVHLLQMADAYVDAHLASFDTDFGPEEAPRDTAVGPGLDTKGEARLAVAVHVRF</sequence>
<dbReference type="AlphaFoldDB" id="A0A538TSV7"/>
<dbReference type="EMBL" id="VBOZ01000008">
    <property type="protein sequence ID" value="TMQ66707.1"/>
    <property type="molecule type" value="Genomic_DNA"/>
</dbReference>
<proteinExistence type="predicted"/>